<dbReference type="Proteomes" id="UP000321577">
    <property type="component" value="Unassembled WGS sequence"/>
</dbReference>
<dbReference type="EMBL" id="BKAG01000018">
    <property type="protein sequence ID" value="GEP43491.1"/>
    <property type="molecule type" value="Genomic_DNA"/>
</dbReference>
<dbReference type="RefSeq" id="WP_146851067.1">
    <property type="nucleotide sequence ID" value="NZ_BKAG01000018.1"/>
</dbReference>
<comment type="caution">
    <text evidence="1">The sequence shown here is derived from an EMBL/GenBank/DDBJ whole genome shotgun (WGS) entry which is preliminary data.</text>
</comment>
<gene>
    <name evidence="1" type="ORF">BGE01nite_27820</name>
</gene>
<dbReference type="OrthoDB" id="189222at2"/>
<proteinExistence type="predicted"/>
<evidence type="ECO:0000313" key="1">
    <source>
        <dbReference type="EMBL" id="GEP43491.1"/>
    </source>
</evidence>
<reference evidence="1 2" key="1">
    <citation type="submission" date="2019-07" db="EMBL/GenBank/DDBJ databases">
        <title>Whole genome shotgun sequence of Brevifollis gellanilyticus NBRC 108608.</title>
        <authorList>
            <person name="Hosoyama A."/>
            <person name="Uohara A."/>
            <person name="Ohji S."/>
            <person name="Ichikawa N."/>
        </authorList>
    </citation>
    <scope>NUCLEOTIDE SEQUENCE [LARGE SCALE GENOMIC DNA]</scope>
    <source>
        <strain evidence="1 2">NBRC 108608</strain>
    </source>
</reference>
<dbReference type="AlphaFoldDB" id="A0A512MAY2"/>
<protein>
    <submittedName>
        <fullName evidence="1">Uncharacterized protein</fullName>
    </submittedName>
</protein>
<sequence>MPRQRIWITATVLLAAIWGAVALVMHQTDDHVSWPGKVQTLVEEAPWLAGEKWSDEKRRGYLAKVITNYQRLDASQRKTLREDAHDSLDKFFASLTEAEQKEYVDRTIEPLFEVIDKGLKVMPLEERKRIVTRMRGDVKGMRGNNAEGDRLAEQDRKFMEDIMAEDPMLFLREASVKQKLELAPVLEDMQGRVQGLRR</sequence>
<keyword evidence="2" id="KW-1185">Reference proteome</keyword>
<evidence type="ECO:0000313" key="2">
    <source>
        <dbReference type="Proteomes" id="UP000321577"/>
    </source>
</evidence>
<organism evidence="1 2">
    <name type="scientific">Brevifollis gellanilyticus</name>
    <dbReference type="NCBI Taxonomy" id="748831"/>
    <lineage>
        <taxon>Bacteria</taxon>
        <taxon>Pseudomonadati</taxon>
        <taxon>Verrucomicrobiota</taxon>
        <taxon>Verrucomicrobiia</taxon>
        <taxon>Verrucomicrobiales</taxon>
        <taxon>Verrucomicrobiaceae</taxon>
    </lineage>
</organism>
<accession>A0A512MAY2</accession>
<name>A0A512MAY2_9BACT</name>